<reference evidence="2 3" key="1">
    <citation type="journal article" date="2015" name="Genome Biol. Evol.">
        <title>Characterization of Three Mycobacterium spp. with Potential Use in Bioremediation by Genome Sequencing and Comparative Genomics.</title>
        <authorList>
            <person name="Das S."/>
            <person name="Pettersson B.M."/>
            <person name="Behra P.R."/>
            <person name="Ramesh M."/>
            <person name="Dasgupta S."/>
            <person name="Bhattacharya A."/>
            <person name="Kirsebom L.A."/>
        </authorList>
    </citation>
    <scope>NUCLEOTIDE SEQUENCE [LARGE SCALE GENOMIC DNA]</scope>
    <source>
        <strain evidence="2 3">DSM 44075</strain>
    </source>
</reference>
<dbReference type="Proteomes" id="UP000036313">
    <property type="component" value="Unassembled WGS sequence"/>
</dbReference>
<feature type="domain" description="DUF732" evidence="1">
    <location>
        <begin position="13"/>
        <end position="82"/>
    </location>
</feature>
<evidence type="ECO:0000259" key="1">
    <source>
        <dbReference type="Pfam" id="PF05305"/>
    </source>
</evidence>
<dbReference type="Pfam" id="PF05305">
    <property type="entry name" value="DUF732"/>
    <property type="match status" value="1"/>
</dbReference>
<dbReference type="EMBL" id="JYNU01000016">
    <property type="protein sequence ID" value="KMO75580.1"/>
    <property type="molecule type" value="Genomic_DNA"/>
</dbReference>
<evidence type="ECO:0000313" key="2">
    <source>
        <dbReference type="EMBL" id="KMO75580.1"/>
    </source>
</evidence>
<protein>
    <recommendedName>
        <fullName evidence="1">DUF732 domain-containing protein</fullName>
    </recommendedName>
</protein>
<dbReference type="InterPro" id="IPR007969">
    <property type="entry name" value="DUF732"/>
</dbReference>
<dbReference type="AlphaFoldDB" id="A0A0J6VWY0"/>
<accession>A0A0J6VWY0</accession>
<dbReference type="PATRIC" id="fig|1807.14.peg.2975"/>
<dbReference type="RefSeq" id="WP_082164192.1">
    <property type="nucleotide sequence ID" value="NZ_JYNU01000016.1"/>
</dbReference>
<organism evidence="2 3">
    <name type="scientific">Mycolicibacterium obuense</name>
    <dbReference type="NCBI Taxonomy" id="1807"/>
    <lineage>
        <taxon>Bacteria</taxon>
        <taxon>Bacillati</taxon>
        <taxon>Actinomycetota</taxon>
        <taxon>Actinomycetes</taxon>
        <taxon>Mycobacteriales</taxon>
        <taxon>Mycobacteriaceae</taxon>
        <taxon>Mycolicibacterium</taxon>
    </lineage>
</organism>
<proteinExistence type="predicted"/>
<evidence type="ECO:0000313" key="3">
    <source>
        <dbReference type="Proteomes" id="UP000036313"/>
    </source>
</evidence>
<sequence length="87" mass="9723">MIAVTAPPVARADDASFVDTVHSWGFPQSAPNLVSTAESACYFLRRGRDPQQVLERIERYTRVEADLARQFFTLAIAEFCPQYSGVI</sequence>
<name>A0A0J6VWY0_9MYCO</name>
<gene>
    <name evidence="2" type="ORF">MOBUDSM44075_02949</name>
</gene>
<comment type="caution">
    <text evidence="2">The sequence shown here is derived from an EMBL/GenBank/DDBJ whole genome shotgun (WGS) entry which is preliminary data.</text>
</comment>